<dbReference type="InterPro" id="IPR039422">
    <property type="entry name" value="MarR/SlyA-like"/>
</dbReference>
<dbReference type="InterPro" id="IPR000835">
    <property type="entry name" value="HTH_MarR-typ"/>
</dbReference>
<dbReference type="Gene3D" id="1.10.10.10">
    <property type="entry name" value="Winged helix-like DNA-binding domain superfamily/Winged helix DNA-binding domain"/>
    <property type="match status" value="1"/>
</dbReference>
<accession>A0ABP4C380</accession>
<name>A0ABP4C380_9ACTN</name>
<feature type="domain" description="HTH marR-type" evidence="1">
    <location>
        <begin position="11"/>
        <end position="147"/>
    </location>
</feature>
<organism evidence="2 3">
    <name type="scientific">Actinocorallia libanotica</name>
    <dbReference type="NCBI Taxonomy" id="46162"/>
    <lineage>
        <taxon>Bacteria</taxon>
        <taxon>Bacillati</taxon>
        <taxon>Actinomycetota</taxon>
        <taxon>Actinomycetes</taxon>
        <taxon>Streptosporangiales</taxon>
        <taxon>Thermomonosporaceae</taxon>
        <taxon>Actinocorallia</taxon>
    </lineage>
</organism>
<dbReference type="SMART" id="SM00347">
    <property type="entry name" value="HTH_MARR"/>
    <property type="match status" value="1"/>
</dbReference>
<evidence type="ECO:0000259" key="1">
    <source>
        <dbReference type="PROSITE" id="PS50995"/>
    </source>
</evidence>
<sequence length="152" mass="17577">MASPRWLTPQEQAAWRAYLISNQLLDEALDRQLQHDAGMPHAYYWILVALSEAPEHTMRMSDLARRLRYSQSRLTHAVTSMERRGWVRRRRCPSDARSLLATLTPEGMRTLVDTAPGHVEEVRSRVFDRLSPEQVTQLKEICELILDGLDPL</sequence>
<gene>
    <name evidence="2" type="ORF">GCM10009550_44460</name>
</gene>
<dbReference type="Pfam" id="PF12802">
    <property type="entry name" value="MarR_2"/>
    <property type="match status" value="1"/>
</dbReference>
<comment type="caution">
    <text evidence="2">The sequence shown here is derived from an EMBL/GenBank/DDBJ whole genome shotgun (WGS) entry which is preliminary data.</text>
</comment>
<dbReference type="EMBL" id="BAAAHH010000019">
    <property type="protein sequence ID" value="GAA0957312.1"/>
    <property type="molecule type" value="Genomic_DNA"/>
</dbReference>
<dbReference type="Proteomes" id="UP001500665">
    <property type="component" value="Unassembled WGS sequence"/>
</dbReference>
<dbReference type="PANTHER" id="PTHR33164">
    <property type="entry name" value="TRANSCRIPTIONAL REGULATOR, MARR FAMILY"/>
    <property type="match status" value="1"/>
</dbReference>
<dbReference type="PROSITE" id="PS50995">
    <property type="entry name" value="HTH_MARR_2"/>
    <property type="match status" value="1"/>
</dbReference>
<protein>
    <submittedName>
        <fullName evidence="2">MarR family transcriptional regulator</fullName>
    </submittedName>
</protein>
<dbReference type="SUPFAM" id="SSF46785">
    <property type="entry name" value="Winged helix' DNA-binding domain"/>
    <property type="match status" value="1"/>
</dbReference>
<dbReference type="PANTHER" id="PTHR33164:SF99">
    <property type="entry name" value="MARR FAMILY REGULATORY PROTEIN"/>
    <property type="match status" value="1"/>
</dbReference>
<evidence type="ECO:0000313" key="3">
    <source>
        <dbReference type="Proteomes" id="UP001500665"/>
    </source>
</evidence>
<reference evidence="3" key="1">
    <citation type="journal article" date="2019" name="Int. J. Syst. Evol. Microbiol.">
        <title>The Global Catalogue of Microorganisms (GCM) 10K type strain sequencing project: providing services to taxonomists for standard genome sequencing and annotation.</title>
        <authorList>
            <consortium name="The Broad Institute Genomics Platform"/>
            <consortium name="The Broad Institute Genome Sequencing Center for Infectious Disease"/>
            <person name="Wu L."/>
            <person name="Ma J."/>
        </authorList>
    </citation>
    <scope>NUCLEOTIDE SEQUENCE [LARGE SCALE GENOMIC DNA]</scope>
    <source>
        <strain evidence="3">JCM 10696</strain>
    </source>
</reference>
<dbReference type="RefSeq" id="WP_344242824.1">
    <property type="nucleotide sequence ID" value="NZ_BAAAHH010000019.1"/>
</dbReference>
<dbReference type="InterPro" id="IPR036390">
    <property type="entry name" value="WH_DNA-bd_sf"/>
</dbReference>
<proteinExistence type="predicted"/>
<dbReference type="PRINTS" id="PR00598">
    <property type="entry name" value="HTHMARR"/>
</dbReference>
<dbReference type="InterPro" id="IPR036388">
    <property type="entry name" value="WH-like_DNA-bd_sf"/>
</dbReference>
<keyword evidence="3" id="KW-1185">Reference proteome</keyword>
<evidence type="ECO:0000313" key="2">
    <source>
        <dbReference type="EMBL" id="GAA0957312.1"/>
    </source>
</evidence>